<dbReference type="PANTHER" id="PTHR13246:SF1">
    <property type="entry name" value="CYTOSOLIC ENDO-BETA-N-ACETYLGLUCOSAMINIDASE"/>
    <property type="match status" value="1"/>
</dbReference>
<accession>A0A2V0PCN2</accession>
<name>A0A2V0PCN2_9CHLO</name>
<dbReference type="PANTHER" id="PTHR13246">
    <property type="entry name" value="ENDO BETA N-ACETYLGLUCOSAMINIDASE"/>
    <property type="match status" value="1"/>
</dbReference>
<dbReference type="GO" id="GO:0005829">
    <property type="term" value="C:cytosol"/>
    <property type="evidence" value="ECO:0007669"/>
    <property type="project" value="UniProtKB-SubCell"/>
</dbReference>
<dbReference type="STRING" id="307507.A0A2V0PCN2"/>
<feature type="region of interest" description="Disordered" evidence="1">
    <location>
        <begin position="452"/>
        <end position="500"/>
    </location>
</feature>
<dbReference type="OrthoDB" id="284473at2759"/>
<dbReference type="FunCoup" id="A0A2V0PCN2">
    <property type="interactions" value="712"/>
</dbReference>
<dbReference type="EMBL" id="BDRX01000103">
    <property type="protein sequence ID" value="GBF97611.1"/>
    <property type="molecule type" value="Genomic_DNA"/>
</dbReference>
<feature type="compositionally biased region" description="Pro residues" evidence="1">
    <location>
        <begin position="452"/>
        <end position="478"/>
    </location>
</feature>
<proteinExistence type="predicted"/>
<evidence type="ECO:0000256" key="1">
    <source>
        <dbReference type="SAM" id="MobiDB-lite"/>
    </source>
</evidence>
<dbReference type="InterPro" id="IPR005201">
    <property type="entry name" value="TIM_ENGase"/>
</dbReference>
<feature type="compositionally biased region" description="Low complexity" evidence="1">
    <location>
        <begin position="479"/>
        <end position="489"/>
    </location>
</feature>
<dbReference type="AlphaFoldDB" id="A0A2V0PCN2"/>
<organism evidence="3 4">
    <name type="scientific">Raphidocelis subcapitata</name>
    <dbReference type="NCBI Taxonomy" id="307507"/>
    <lineage>
        <taxon>Eukaryota</taxon>
        <taxon>Viridiplantae</taxon>
        <taxon>Chlorophyta</taxon>
        <taxon>core chlorophytes</taxon>
        <taxon>Chlorophyceae</taxon>
        <taxon>CS clade</taxon>
        <taxon>Sphaeropleales</taxon>
        <taxon>Selenastraceae</taxon>
        <taxon>Raphidocelis</taxon>
    </lineage>
</organism>
<dbReference type="Proteomes" id="UP000247498">
    <property type="component" value="Unassembled WGS sequence"/>
</dbReference>
<evidence type="ECO:0000259" key="2">
    <source>
        <dbReference type="Pfam" id="PF03644"/>
    </source>
</evidence>
<reference evidence="3 4" key="1">
    <citation type="journal article" date="2018" name="Sci. Rep.">
        <title>Raphidocelis subcapitata (=Pseudokirchneriella subcapitata) provides an insight into genome evolution and environmental adaptations in the Sphaeropleales.</title>
        <authorList>
            <person name="Suzuki S."/>
            <person name="Yamaguchi H."/>
            <person name="Nakajima N."/>
            <person name="Kawachi M."/>
        </authorList>
    </citation>
    <scope>NUCLEOTIDE SEQUENCE [LARGE SCALE GENOMIC DNA]</scope>
    <source>
        <strain evidence="3 4">NIES-35</strain>
    </source>
</reference>
<dbReference type="Gene3D" id="2.60.120.260">
    <property type="entry name" value="Galactose-binding domain-like"/>
    <property type="match status" value="1"/>
</dbReference>
<gene>
    <name evidence="3" type="ORF">Rsub_10747</name>
</gene>
<evidence type="ECO:0000313" key="4">
    <source>
        <dbReference type="Proteomes" id="UP000247498"/>
    </source>
</evidence>
<dbReference type="Pfam" id="PF03644">
    <property type="entry name" value="Glyco_hydro_85"/>
    <property type="match status" value="1"/>
</dbReference>
<feature type="region of interest" description="Disordered" evidence="1">
    <location>
        <begin position="30"/>
        <end position="87"/>
    </location>
</feature>
<dbReference type="InParanoid" id="A0A2V0PCN2"/>
<comment type="caution">
    <text evidence="3">The sequence shown here is derived from an EMBL/GenBank/DDBJ whole genome shotgun (WGS) entry which is preliminary data.</text>
</comment>
<dbReference type="GO" id="GO:0033925">
    <property type="term" value="F:mannosyl-glycoprotein endo-beta-N-acetylglucosaminidase activity"/>
    <property type="evidence" value="ECO:0007669"/>
    <property type="project" value="UniProtKB-EC"/>
</dbReference>
<evidence type="ECO:0000313" key="3">
    <source>
        <dbReference type="EMBL" id="GBF97611.1"/>
    </source>
</evidence>
<feature type="domain" description="Cytosolic endo-beta-N-acetylglucosaminidase TIM barrel" evidence="2">
    <location>
        <begin position="125"/>
        <end position="387"/>
    </location>
</feature>
<sequence>MCRLAERAARWWQRRYSRVVDTEELEAAAAAGTTAAARGGGDEEAAAPSHCVPLRSPTELLAWRPPRAPDPRASRVPPPPRRAGADAEPRPRLLVCHDLQGGYGADAGVERALLPQDGACCGPPAFRIWHWSSVDTFAYFSHHLVTIPPRGWIEAAHTHGAKCLGTFITEFKLGEGRCARLFGTRAAAEATACQLAAIAAHFGFEGWLVNIENPLPRAQVANVLHFLARLRALLRRAVGPGAEVVWYDGVAASGRLRRQGALTAGNAPFFDACDGLFLDYRWSRDGLARSAEAARGRACDVYAGCDAFGRGAHAGGHGVVAALAAARAAGVSAALFAPGWVFECNDRAAFEQLQERWWRGVEAAWGLRRPFDCRLPMATSFNGGAGRALFARGAAVDPRPWLHLASTQLLPTGGGGDAIEVPDGAPRLLLRLTTQTAYEGGSCIAALLEPRQPQPLQGPPLQPRRPQPHPCPQPPQQPQQPQQRQQLLSPRPPQLPGAVAPSQEARLFELAVPLPPCKGLLVECVARAHCPLVRQALVFELAAAGRVTLPLQPPGADAAFGAAPGVQISAAGAPEDAGGGWERWSWRVPGARLAGAPPDAWARAAAAAAAASPAGALALIGHLAIREAPG</sequence>
<dbReference type="Gene3D" id="3.20.20.80">
    <property type="entry name" value="Glycosidases"/>
    <property type="match status" value="1"/>
</dbReference>
<protein>
    <recommendedName>
        <fullName evidence="2">Cytosolic endo-beta-N-acetylglucosaminidase TIM barrel domain-containing protein</fullName>
    </recommendedName>
</protein>
<keyword evidence="4" id="KW-1185">Reference proteome</keyword>
<dbReference type="InterPro" id="IPR032979">
    <property type="entry name" value="ENGase"/>
</dbReference>